<proteinExistence type="predicted"/>
<sequence>MQLTYSAKRTANVSHFQTSSSCHFGRPRYQAPPHCCSFRDWISGVKTSCSLAYRWRQRRCRACFSLIWLFCPSR</sequence>
<organism evidence="1 2">
    <name type="scientific">Hyaloscypha variabilis (strain UAMH 11265 / GT02V1 / F)</name>
    <name type="common">Meliniomyces variabilis</name>
    <dbReference type="NCBI Taxonomy" id="1149755"/>
    <lineage>
        <taxon>Eukaryota</taxon>
        <taxon>Fungi</taxon>
        <taxon>Dikarya</taxon>
        <taxon>Ascomycota</taxon>
        <taxon>Pezizomycotina</taxon>
        <taxon>Leotiomycetes</taxon>
        <taxon>Helotiales</taxon>
        <taxon>Hyaloscyphaceae</taxon>
        <taxon>Hyaloscypha</taxon>
        <taxon>Hyaloscypha variabilis</taxon>
    </lineage>
</organism>
<dbReference type="EMBL" id="KZ613974">
    <property type="protein sequence ID" value="PMD29416.1"/>
    <property type="molecule type" value="Genomic_DNA"/>
</dbReference>
<protein>
    <submittedName>
        <fullName evidence="1">Uncharacterized protein</fullName>
    </submittedName>
</protein>
<dbReference type="Proteomes" id="UP000235786">
    <property type="component" value="Unassembled WGS sequence"/>
</dbReference>
<accession>A0A2J6QT19</accession>
<name>A0A2J6QT19_HYAVF</name>
<evidence type="ECO:0000313" key="2">
    <source>
        <dbReference type="Proteomes" id="UP000235786"/>
    </source>
</evidence>
<keyword evidence="2" id="KW-1185">Reference proteome</keyword>
<dbReference type="AlphaFoldDB" id="A0A2J6QT19"/>
<reference evidence="1 2" key="1">
    <citation type="submission" date="2016-04" db="EMBL/GenBank/DDBJ databases">
        <title>A degradative enzymes factory behind the ericoid mycorrhizal symbiosis.</title>
        <authorList>
            <consortium name="DOE Joint Genome Institute"/>
            <person name="Martino E."/>
            <person name="Morin E."/>
            <person name="Grelet G."/>
            <person name="Kuo A."/>
            <person name="Kohler A."/>
            <person name="Daghino S."/>
            <person name="Barry K."/>
            <person name="Choi C."/>
            <person name="Cichocki N."/>
            <person name="Clum A."/>
            <person name="Copeland A."/>
            <person name="Hainaut M."/>
            <person name="Haridas S."/>
            <person name="Labutti K."/>
            <person name="Lindquist E."/>
            <person name="Lipzen A."/>
            <person name="Khouja H.-R."/>
            <person name="Murat C."/>
            <person name="Ohm R."/>
            <person name="Olson A."/>
            <person name="Spatafora J."/>
            <person name="Veneault-Fourrey C."/>
            <person name="Henrissat B."/>
            <person name="Grigoriev I."/>
            <person name="Martin F."/>
            <person name="Perotto S."/>
        </authorList>
    </citation>
    <scope>NUCLEOTIDE SEQUENCE [LARGE SCALE GENOMIC DNA]</scope>
    <source>
        <strain evidence="1 2">F</strain>
    </source>
</reference>
<evidence type="ECO:0000313" key="1">
    <source>
        <dbReference type="EMBL" id="PMD29416.1"/>
    </source>
</evidence>
<gene>
    <name evidence="1" type="ORF">L207DRAFT_238362</name>
</gene>